<dbReference type="RefSeq" id="WP_099151650.1">
    <property type="nucleotide sequence ID" value="NZ_PDUD01000023.1"/>
</dbReference>
<evidence type="ECO:0000313" key="3">
    <source>
        <dbReference type="Proteomes" id="UP000223913"/>
    </source>
</evidence>
<feature type="transmembrane region" description="Helical" evidence="1">
    <location>
        <begin position="134"/>
        <end position="152"/>
    </location>
</feature>
<dbReference type="InterPro" id="IPR035177">
    <property type="entry name" value="TssN"/>
</dbReference>
<feature type="transmembrane region" description="Helical" evidence="1">
    <location>
        <begin position="6"/>
        <end position="24"/>
    </location>
</feature>
<dbReference type="Pfam" id="PF17555">
    <property type="entry name" value="TssN"/>
    <property type="match status" value="1"/>
</dbReference>
<keyword evidence="1" id="KW-0812">Transmembrane</keyword>
<evidence type="ECO:0008006" key="4">
    <source>
        <dbReference type="Google" id="ProtNLM"/>
    </source>
</evidence>
<dbReference type="EMBL" id="PDUD01000023">
    <property type="protein sequence ID" value="PHN05103.1"/>
    <property type="molecule type" value="Genomic_DNA"/>
</dbReference>
<name>A0A2D0NBF9_FLAN2</name>
<keyword evidence="1" id="KW-0472">Membrane</keyword>
<feature type="transmembrane region" description="Helical" evidence="1">
    <location>
        <begin position="36"/>
        <end position="56"/>
    </location>
</feature>
<evidence type="ECO:0000256" key="1">
    <source>
        <dbReference type="SAM" id="Phobius"/>
    </source>
</evidence>
<comment type="caution">
    <text evidence="2">The sequence shown here is derived from an EMBL/GenBank/DDBJ whole genome shotgun (WGS) entry which is preliminary data.</text>
</comment>
<evidence type="ECO:0000313" key="2">
    <source>
        <dbReference type="EMBL" id="PHN05103.1"/>
    </source>
</evidence>
<organism evidence="2 3">
    <name type="scientific">Flavilitoribacter nigricans (strain ATCC 23147 / DSM 23189 / NBRC 102662 / NCIMB 1420 / SS-2)</name>
    <name type="common">Lewinella nigricans</name>
    <dbReference type="NCBI Taxonomy" id="1122177"/>
    <lineage>
        <taxon>Bacteria</taxon>
        <taxon>Pseudomonadati</taxon>
        <taxon>Bacteroidota</taxon>
        <taxon>Saprospiria</taxon>
        <taxon>Saprospirales</taxon>
        <taxon>Lewinellaceae</taxon>
        <taxon>Flavilitoribacter</taxon>
    </lineage>
</organism>
<proteinExistence type="predicted"/>
<protein>
    <recommendedName>
        <fullName evidence="4">TssN family type VI secretion system protein</fullName>
    </recommendedName>
</protein>
<accession>A0A2D0NBF9</accession>
<sequence length="302" mass="35508">MSAFYIELIVLICLSILFLLLFLWRKEGDLKKNTIWQIALSFLIIGAIGALGGWLIPGSGPNNHYFLWFQLMLFLLGIIHTWVIYKKLFWKRRDVFNKEEDSFFPEFFYTLFITSIAGLGFFLAFYLVSQEFELAQTFTSALIVFPLPFIILKSFDTAQQIEKNQFEYEWEYSPTPINHELIDWNPNARIHFAVMQNFSDQNKFFKKRDEKPWSNFPVDDTSLGTVFQVFVQLYSQNHPNLAIQDLMANEDGERVWWLFTRKFRLSDSRTWGGGKYLNPEITLPGNDLSPGDVVYATRMIKY</sequence>
<gene>
    <name evidence="2" type="ORF">CRP01_18960</name>
</gene>
<dbReference type="Proteomes" id="UP000223913">
    <property type="component" value="Unassembled WGS sequence"/>
</dbReference>
<feature type="transmembrane region" description="Helical" evidence="1">
    <location>
        <begin position="68"/>
        <end position="85"/>
    </location>
</feature>
<feature type="transmembrane region" description="Helical" evidence="1">
    <location>
        <begin position="106"/>
        <end position="128"/>
    </location>
</feature>
<dbReference type="AlphaFoldDB" id="A0A2D0NBF9"/>
<reference evidence="2 3" key="1">
    <citation type="submission" date="2017-10" db="EMBL/GenBank/DDBJ databases">
        <title>The draft genome sequence of Lewinella nigricans NBRC 102662.</title>
        <authorList>
            <person name="Wang K."/>
        </authorList>
    </citation>
    <scope>NUCLEOTIDE SEQUENCE [LARGE SCALE GENOMIC DNA]</scope>
    <source>
        <strain evidence="2 3">NBRC 102662</strain>
    </source>
</reference>
<keyword evidence="3" id="KW-1185">Reference proteome</keyword>
<keyword evidence="1" id="KW-1133">Transmembrane helix</keyword>